<dbReference type="InterPro" id="IPR039910">
    <property type="entry name" value="D15-like"/>
</dbReference>
<evidence type="ECO:0000256" key="3">
    <source>
        <dbReference type="ARBA" id="ARBA00022692"/>
    </source>
</evidence>
<keyword evidence="2 8" id="KW-1134">Transmembrane beta strand</keyword>
<dbReference type="PANTHER" id="PTHR12815">
    <property type="entry name" value="SORTING AND ASSEMBLY MACHINERY SAMM50 PROTEIN FAMILY MEMBER"/>
    <property type="match status" value="1"/>
</dbReference>
<dbReference type="NCBIfam" id="TIGR03303">
    <property type="entry name" value="OM_YaeT"/>
    <property type="match status" value="1"/>
</dbReference>
<dbReference type="Gene3D" id="2.40.160.50">
    <property type="entry name" value="membrane protein fhac: a member of the omp85/tpsb transporter family"/>
    <property type="match status" value="1"/>
</dbReference>
<feature type="domain" description="POTRA" evidence="10">
    <location>
        <begin position="295"/>
        <end position="374"/>
    </location>
</feature>
<dbReference type="InterPro" id="IPR010827">
    <property type="entry name" value="BamA/TamA_POTRA"/>
</dbReference>
<dbReference type="Pfam" id="PF07244">
    <property type="entry name" value="POTRA"/>
    <property type="match status" value="5"/>
</dbReference>
<dbReference type="InterPro" id="IPR034746">
    <property type="entry name" value="POTRA"/>
</dbReference>
<keyword evidence="12" id="KW-1185">Reference proteome</keyword>
<evidence type="ECO:0000256" key="2">
    <source>
        <dbReference type="ARBA" id="ARBA00022452"/>
    </source>
</evidence>
<name>A0ABP8VEQ2_9HYPH</name>
<dbReference type="Pfam" id="PF01103">
    <property type="entry name" value="Omp85"/>
    <property type="match status" value="1"/>
</dbReference>
<gene>
    <name evidence="8 11" type="primary">bamA</name>
    <name evidence="11" type="ORF">GCM10023262_06270</name>
</gene>
<dbReference type="PANTHER" id="PTHR12815:SF23">
    <property type="entry name" value="OUTER MEMBRANE PROTEIN ASSEMBLY FACTOR BAMA"/>
    <property type="match status" value="1"/>
</dbReference>
<evidence type="ECO:0000256" key="6">
    <source>
        <dbReference type="ARBA" id="ARBA00023136"/>
    </source>
</evidence>
<evidence type="ECO:0000256" key="4">
    <source>
        <dbReference type="ARBA" id="ARBA00022729"/>
    </source>
</evidence>
<reference evidence="12" key="1">
    <citation type="journal article" date="2019" name="Int. J. Syst. Evol. Microbiol.">
        <title>The Global Catalogue of Microorganisms (GCM) 10K type strain sequencing project: providing services to taxonomists for standard genome sequencing and annotation.</title>
        <authorList>
            <consortium name="The Broad Institute Genomics Platform"/>
            <consortium name="The Broad Institute Genome Sequencing Center for Infectious Disease"/>
            <person name="Wu L."/>
            <person name="Ma J."/>
        </authorList>
    </citation>
    <scope>NUCLEOTIDE SEQUENCE [LARGE SCALE GENOMIC DNA]</scope>
    <source>
        <strain evidence="12">JCM 17714</strain>
    </source>
</reference>
<organism evidence="11 12">
    <name type="scientific">Bartonella pachyuromydis</name>
    <dbReference type="NCBI Taxonomy" id="931097"/>
    <lineage>
        <taxon>Bacteria</taxon>
        <taxon>Pseudomonadati</taxon>
        <taxon>Pseudomonadota</taxon>
        <taxon>Alphaproteobacteria</taxon>
        <taxon>Hyphomicrobiales</taxon>
        <taxon>Bartonellaceae</taxon>
        <taxon>Bartonella</taxon>
    </lineage>
</organism>
<evidence type="ECO:0000313" key="11">
    <source>
        <dbReference type="EMBL" id="GAA4661233.1"/>
    </source>
</evidence>
<comment type="similarity">
    <text evidence="8">Belongs to the BamA family.</text>
</comment>
<feature type="domain" description="POTRA" evidence="10">
    <location>
        <begin position="377"/>
        <end position="450"/>
    </location>
</feature>
<sequence length="815" mass="90694">MLFKASGLGNKSKVKKPMSTNSKFLNAASVLVLGMRMIAPAAAFMSIAMVEEVQASVVRSIEVRGNKLVSAQAVRDNIGIKAGQSFSSGDIDAAVKRLFGLGLFYDVKINQVSDRLVVFVKEYEIVNQVLFQGNKSLKDHDLKRFISLKPNEPFSSAKLSTDINTIREAYKTVGRNNITVTVQTINLGKGRVNVVFNVVEGRKTKIGDIVFKGNNAFGSRRLRDVISTKSSGIFSALSGGDIYSEERLAVDEEALRRFYYNHGYADFRVISSQATFDQASNTYKIYFVLDEGVRYRISDIQIESDIDGIDVQTVKGLLKTRPGDIYSAEDIEQSVAIINNKAADSGYAFARVEPRGNRNLANHTISILYNIEQGQRAYIQRIEIRGNDKTRDYVIRREIDLNEGDAYNQTLVQRAKRRLENLGFFKAVNISMVPTDQSDQVTLVIDVVESPTGDLSLSGGYTTGGTSPGMSLEVSVTERNLGGRGQYVRLSLGAGQEKSRNYNLSFVDPYFLGYRLSAGVDIFRSTYRADKAYDVRQTGGSLRFSVPINDQLSANLAYSYVQEEYDFGKDYDLNKESDIKELYGKYSGAIVQAAKQSPWKRSSISYGFTYNTIDDMKNPHDGWYVRVLQEYAGLGGSAKFLKTTGKAMMYKTLSEQMDFVGLFSFGGGYIHEVGKDGVRIFDMFKVNSDMLRGFKYNGIGPRQISNKGEVYFLGGTTYMNATAEVQFPIPIVPEGLGLRGALFADVATLYGNNYRPVFEGETPVTNTKSAWRSSAGVSLMWDSPFGPLRFDYAWPIKKQEGDRLQKLNFGISTKF</sequence>
<feature type="domain" description="POTRA" evidence="10">
    <location>
        <begin position="56"/>
        <end position="123"/>
    </location>
</feature>
<dbReference type="InterPro" id="IPR000184">
    <property type="entry name" value="Bac_surfAg_D15"/>
</dbReference>
<evidence type="ECO:0000313" key="12">
    <source>
        <dbReference type="Proteomes" id="UP001501699"/>
    </source>
</evidence>
<dbReference type="InterPro" id="IPR023707">
    <property type="entry name" value="OM_assembly_BamA"/>
</dbReference>
<dbReference type="Gene3D" id="3.10.20.310">
    <property type="entry name" value="membrane protein fhac"/>
    <property type="match status" value="5"/>
</dbReference>
<feature type="domain" description="POTRA" evidence="10">
    <location>
        <begin position="204"/>
        <end position="292"/>
    </location>
</feature>
<comment type="caution">
    <text evidence="11">The sequence shown here is derived from an EMBL/GenBank/DDBJ whole genome shotgun (WGS) entry which is preliminary data.</text>
</comment>
<evidence type="ECO:0000256" key="5">
    <source>
        <dbReference type="ARBA" id="ARBA00022737"/>
    </source>
</evidence>
<evidence type="ECO:0000256" key="1">
    <source>
        <dbReference type="ARBA" id="ARBA00004370"/>
    </source>
</evidence>
<keyword evidence="6 8" id="KW-0472">Membrane</keyword>
<comment type="function">
    <text evidence="8">Part of the outer membrane protein assembly complex, which is involved in assembly and insertion of beta-barrel proteins into the outer membrane.</text>
</comment>
<feature type="domain" description="POTRA" evidence="10">
    <location>
        <begin position="124"/>
        <end position="201"/>
    </location>
</feature>
<evidence type="ECO:0000256" key="7">
    <source>
        <dbReference type="ARBA" id="ARBA00023237"/>
    </source>
</evidence>
<protein>
    <recommendedName>
        <fullName evidence="8 9">Outer membrane protein assembly factor BamA</fullName>
    </recommendedName>
</protein>
<evidence type="ECO:0000256" key="9">
    <source>
        <dbReference type="NCBIfam" id="TIGR03303"/>
    </source>
</evidence>
<dbReference type="Proteomes" id="UP001501699">
    <property type="component" value="Unassembled WGS sequence"/>
</dbReference>
<keyword evidence="7 8" id="KW-0998">Cell outer membrane</keyword>
<keyword evidence="5 8" id="KW-0677">Repeat</keyword>
<comment type="subunit">
    <text evidence="8">Part of the Bam complex.</text>
</comment>
<keyword evidence="3 8" id="KW-0812">Transmembrane</keyword>
<proteinExistence type="inferred from homology"/>
<keyword evidence="4 8" id="KW-0732">Signal</keyword>
<dbReference type="EMBL" id="BAABJA010000003">
    <property type="protein sequence ID" value="GAA4661233.1"/>
    <property type="molecule type" value="Genomic_DNA"/>
</dbReference>
<dbReference type="PIRSF" id="PIRSF006076">
    <property type="entry name" value="OM_assembly_OMP85"/>
    <property type="match status" value="1"/>
</dbReference>
<evidence type="ECO:0000256" key="8">
    <source>
        <dbReference type="HAMAP-Rule" id="MF_01430"/>
    </source>
</evidence>
<comment type="subcellular location">
    <subcellularLocation>
        <location evidence="8">Cell outer membrane</location>
    </subcellularLocation>
    <subcellularLocation>
        <location evidence="1">Membrane</location>
    </subcellularLocation>
</comment>
<accession>A0ABP8VEQ2</accession>
<dbReference type="PROSITE" id="PS51779">
    <property type="entry name" value="POTRA"/>
    <property type="match status" value="5"/>
</dbReference>
<evidence type="ECO:0000259" key="10">
    <source>
        <dbReference type="PROSITE" id="PS51779"/>
    </source>
</evidence>
<dbReference type="HAMAP" id="MF_01430">
    <property type="entry name" value="OM_assembly_BamA"/>
    <property type="match status" value="1"/>
</dbReference>